<evidence type="ECO:0000313" key="3">
    <source>
        <dbReference type="EMBL" id="MFC4766540.1"/>
    </source>
</evidence>
<dbReference type="InterPro" id="IPR009936">
    <property type="entry name" value="DUF1468"/>
</dbReference>
<keyword evidence="4" id="KW-1185">Reference proteome</keyword>
<comment type="caution">
    <text evidence="3">The sequence shown here is derived from an EMBL/GenBank/DDBJ whole genome shotgun (WGS) entry which is preliminary data.</text>
</comment>
<keyword evidence="1" id="KW-1133">Transmembrane helix</keyword>
<accession>A0ABV9PXJ9</accession>
<keyword evidence="1" id="KW-0812">Transmembrane</keyword>
<organism evidence="3 4">
    <name type="scientific">Effusibacillus consociatus</name>
    <dbReference type="NCBI Taxonomy" id="1117041"/>
    <lineage>
        <taxon>Bacteria</taxon>
        <taxon>Bacillati</taxon>
        <taxon>Bacillota</taxon>
        <taxon>Bacilli</taxon>
        <taxon>Bacillales</taxon>
        <taxon>Alicyclobacillaceae</taxon>
        <taxon>Effusibacillus</taxon>
    </lineage>
</organism>
<evidence type="ECO:0000259" key="2">
    <source>
        <dbReference type="Pfam" id="PF07331"/>
    </source>
</evidence>
<dbReference type="Pfam" id="PF07331">
    <property type="entry name" value="TctB"/>
    <property type="match status" value="1"/>
</dbReference>
<dbReference type="Proteomes" id="UP001596002">
    <property type="component" value="Unassembled WGS sequence"/>
</dbReference>
<evidence type="ECO:0000313" key="4">
    <source>
        <dbReference type="Proteomes" id="UP001596002"/>
    </source>
</evidence>
<feature type="transmembrane region" description="Helical" evidence="1">
    <location>
        <begin position="78"/>
        <end position="105"/>
    </location>
</feature>
<protein>
    <submittedName>
        <fullName evidence="3">Tripartite tricarboxylate transporter TctB family protein</fullName>
    </submittedName>
</protein>
<sequence>MSKKFDRYTSLLFLVIGAGFMFESRKISESAYGSNVGPDIFPFGLGLILVLLSLRLFYETFRYKETEREKISLDYKRFLIILAAAVLYGFFLEDIGYVIGTFLFLLVGFQTMERGKWISSILVSGLFSSGVYFVFVEVLQGTLPGFPAWLGF</sequence>
<evidence type="ECO:0000256" key="1">
    <source>
        <dbReference type="SAM" id="Phobius"/>
    </source>
</evidence>
<feature type="transmembrane region" description="Helical" evidence="1">
    <location>
        <begin position="40"/>
        <end position="58"/>
    </location>
</feature>
<reference evidence="4" key="1">
    <citation type="journal article" date="2019" name="Int. J. Syst. Evol. Microbiol.">
        <title>The Global Catalogue of Microorganisms (GCM) 10K type strain sequencing project: providing services to taxonomists for standard genome sequencing and annotation.</title>
        <authorList>
            <consortium name="The Broad Institute Genomics Platform"/>
            <consortium name="The Broad Institute Genome Sequencing Center for Infectious Disease"/>
            <person name="Wu L."/>
            <person name="Ma J."/>
        </authorList>
    </citation>
    <scope>NUCLEOTIDE SEQUENCE [LARGE SCALE GENOMIC DNA]</scope>
    <source>
        <strain evidence="4">WYCCWR 12678</strain>
    </source>
</reference>
<keyword evidence="1" id="KW-0472">Membrane</keyword>
<name>A0ABV9PXJ9_9BACL</name>
<gene>
    <name evidence="3" type="ORF">ACFO8Q_03975</name>
</gene>
<feature type="transmembrane region" description="Helical" evidence="1">
    <location>
        <begin position="117"/>
        <end position="136"/>
    </location>
</feature>
<proteinExistence type="predicted"/>
<dbReference type="RefSeq" id="WP_380024439.1">
    <property type="nucleotide sequence ID" value="NZ_JBHSHC010000023.1"/>
</dbReference>
<dbReference type="EMBL" id="JBHSHC010000023">
    <property type="protein sequence ID" value="MFC4766540.1"/>
    <property type="molecule type" value="Genomic_DNA"/>
</dbReference>
<feature type="domain" description="DUF1468" evidence="2">
    <location>
        <begin position="9"/>
        <end position="144"/>
    </location>
</feature>